<accession>A0ABQ1DWC0</accession>
<organism evidence="1 2">
    <name type="scientific">Butyricicoccus faecihominis</name>
    <dbReference type="NCBI Taxonomy" id="1712515"/>
    <lineage>
        <taxon>Bacteria</taxon>
        <taxon>Bacillati</taxon>
        <taxon>Bacillota</taxon>
        <taxon>Clostridia</taxon>
        <taxon>Eubacteriales</taxon>
        <taxon>Butyricicoccaceae</taxon>
        <taxon>Butyricicoccus</taxon>
    </lineage>
</organism>
<evidence type="ECO:0008006" key="3">
    <source>
        <dbReference type="Google" id="ProtNLM"/>
    </source>
</evidence>
<dbReference type="InterPro" id="IPR008593">
    <property type="entry name" value="Dam_MeTrfase"/>
</dbReference>
<dbReference type="InterPro" id="IPR002052">
    <property type="entry name" value="DNA_methylase_N6_adenine_CS"/>
</dbReference>
<dbReference type="Pfam" id="PF05869">
    <property type="entry name" value="Dam"/>
    <property type="match status" value="1"/>
</dbReference>
<dbReference type="EMBL" id="BLYJ01000002">
    <property type="protein sequence ID" value="GFO87031.1"/>
    <property type="molecule type" value="Genomic_DNA"/>
</dbReference>
<reference evidence="1 2" key="1">
    <citation type="submission" date="2020-06" db="EMBL/GenBank/DDBJ databases">
        <title>Characterization of fructooligosaccharide metabolism and fructooligosaccharide-degrading enzymes in human commensal butyrate producers.</title>
        <authorList>
            <person name="Tanno H."/>
            <person name="Fujii T."/>
            <person name="Hirano K."/>
            <person name="Maeno S."/>
            <person name="Tonozuka T."/>
            <person name="Sakamoto M."/>
            <person name="Ohkuma M."/>
            <person name="Tochio T."/>
            <person name="Endo A."/>
        </authorList>
    </citation>
    <scope>NUCLEOTIDE SEQUENCE [LARGE SCALE GENOMIC DNA]</scope>
    <source>
        <strain evidence="1 2">JCM 31056</strain>
    </source>
</reference>
<sequence>MESCGGGAVFCNPPYGREVGKWVRKAYEEAQRGATVVLLIPARTDTTYFHDYIYGRAEIRFVRGRLRFTDEEGKAYAAAPFPSMVVIYNGNKEVQE</sequence>
<evidence type="ECO:0000313" key="1">
    <source>
        <dbReference type="EMBL" id="GFO87031.1"/>
    </source>
</evidence>
<dbReference type="PROSITE" id="PS00092">
    <property type="entry name" value="N6_MTASE"/>
    <property type="match status" value="1"/>
</dbReference>
<comment type="caution">
    <text evidence="1">The sequence shown here is derived from an EMBL/GenBank/DDBJ whole genome shotgun (WGS) entry which is preliminary data.</text>
</comment>
<gene>
    <name evidence="1" type="ORF">BUFA31_01950</name>
</gene>
<evidence type="ECO:0000313" key="2">
    <source>
        <dbReference type="Proteomes" id="UP000620147"/>
    </source>
</evidence>
<protein>
    <recommendedName>
        <fullName evidence="3">Adenine methyltransferase</fullName>
    </recommendedName>
</protein>
<proteinExistence type="predicted"/>
<dbReference type="RefSeq" id="WP_256372133.1">
    <property type="nucleotide sequence ID" value="NZ_BLYJ01000002.1"/>
</dbReference>
<keyword evidence="2" id="KW-1185">Reference proteome</keyword>
<dbReference type="Proteomes" id="UP000620147">
    <property type="component" value="Unassembled WGS sequence"/>
</dbReference>
<name>A0ABQ1DWC0_9FIRM</name>